<sequence>MEKWEMIEHHGKTTVPSQMHRYSFGTNGTNKGIIASYDINVINLVAVAPELLEALQRLLRQYEALCDAIPNSKLLMTEKAVVNAKTVISKVKGGQQ</sequence>
<dbReference type="AlphaFoldDB" id="A0A6M3LMY1"/>
<proteinExistence type="predicted"/>
<reference evidence="1" key="1">
    <citation type="submission" date="2020-03" db="EMBL/GenBank/DDBJ databases">
        <title>The deep terrestrial virosphere.</title>
        <authorList>
            <person name="Holmfeldt K."/>
            <person name="Nilsson E."/>
            <person name="Simone D."/>
            <person name="Lopez-Fernandez M."/>
            <person name="Wu X."/>
            <person name="de Brujin I."/>
            <person name="Lundin D."/>
            <person name="Andersson A."/>
            <person name="Bertilsson S."/>
            <person name="Dopson M."/>
        </authorList>
    </citation>
    <scope>NUCLEOTIDE SEQUENCE</scope>
    <source>
        <strain evidence="1">MM415B03992</strain>
    </source>
</reference>
<organism evidence="1">
    <name type="scientific">viral metagenome</name>
    <dbReference type="NCBI Taxonomy" id="1070528"/>
    <lineage>
        <taxon>unclassified sequences</taxon>
        <taxon>metagenomes</taxon>
        <taxon>organismal metagenomes</taxon>
    </lineage>
</organism>
<name>A0A6M3LMY1_9ZZZZ</name>
<gene>
    <name evidence="1" type="ORF">MM415B03992_0009</name>
</gene>
<evidence type="ECO:0000313" key="1">
    <source>
        <dbReference type="EMBL" id="QJA94125.1"/>
    </source>
</evidence>
<dbReference type="EMBL" id="MT143205">
    <property type="protein sequence ID" value="QJA94125.1"/>
    <property type="molecule type" value="Genomic_DNA"/>
</dbReference>
<protein>
    <submittedName>
        <fullName evidence="1">Uncharacterized protein</fullName>
    </submittedName>
</protein>
<accession>A0A6M3LMY1</accession>